<comment type="caution">
    <text evidence="5">The sequence shown here is derived from an EMBL/GenBank/DDBJ whole genome shotgun (WGS) entry which is preliminary data.</text>
</comment>
<dbReference type="EC" id="2.4.2.3" evidence="1"/>
<gene>
    <name evidence="5" type="ORF">C3B59_02010</name>
</gene>
<sequence>MSQADTFPVTGLPKTGLPTRALVVGDPFRAEQISHQLDNVREVAHQREYRSFVGDWNGSTVVVSSHGVGAPGAICLFQELMDAGVDTIIRLGTAGALLRGIGDGDLIIAESCVRDDGVTHQLVPESYPAAANPEVVIALAEAARRHDAPHHRGIVWTRAAFYPGIIDLNQAGYVKLGVLAIEMELSALLVLASTRGVRAGGGLVIDGATADDLVDTTGYDPHRTVVADGVSRGISVTLDALVALPELV</sequence>
<dbReference type="Pfam" id="PF01048">
    <property type="entry name" value="PNP_UDP_1"/>
    <property type="match status" value="1"/>
</dbReference>
<dbReference type="Proteomes" id="UP000237104">
    <property type="component" value="Unassembled WGS sequence"/>
</dbReference>
<dbReference type="Gene3D" id="3.40.50.1580">
    <property type="entry name" value="Nucleoside phosphorylase domain"/>
    <property type="match status" value="1"/>
</dbReference>
<dbReference type="OrthoDB" id="9782889at2"/>
<dbReference type="EMBL" id="PPXF01000012">
    <property type="protein sequence ID" value="POH71026.1"/>
    <property type="molecule type" value="Genomic_DNA"/>
</dbReference>
<dbReference type="PANTHER" id="PTHR43691:SF11">
    <property type="entry name" value="FI09636P-RELATED"/>
    <property type="match status" value="1"/>
</dbReference>
<dbReference type="GO" id="GO:0006218">
    <property type="term" value="P:uridine catabolic process"/>
    <property type="evidence" value="ECO:0007669"/>
    <property type="project" value="TreeGrafter"/>
</dbReference>
<dbReference type="RefSeq" id="WP_103429817.1">
    <property type="nucleotide sequence ID" value="NZ_PPXF01000012.1"/>
</dbReference>
<comment type="catalytic activity">
    <reaction evidence="3">
        <text>uridine + phosphate = alpha-D-ribose 1-phosphate + uracil</text>
        <dbReference type="Rhea" id="RHEA:24388"/>
        <dbReference type="ChEBI" id="CHEBI:16704"/>
        <dbReference type="ChEBI" id="CHEBI:17568"/>
        <dbReference type="ChEBI" id="CHEBI:43474"/>
        <dbReference type="ChEBI" id="CHEBI:57720"/>
        <dbReference type="EC" id="2.4.2.3"/>
    </reaction>
</comment>
<dbReference type="PANTHER" id="PTHR43691">
    <property type="entry name" value="URIDINE PHOSPHORYLASE"/>
    <property type="match status" value="1"/>
</dbReference>
<evidence type="ECO:0000256" key="1">
    <source>
        <dbReference type="ARBA" id="ARBA00011888"/>
    </source>
</evidence>
<organism evidence="5 6">
    <name type="scientific">Cryobacterium zongtaii</name>
    <dbReference type="NCBI Taxonomy" id="1259217"/>
    <lineage>
        <taxon>Bacteria</taxon>
        <taxon>Bacillati</taxon>
        <taxon>Actinomycetota</taxon>
        <taxon>Actinomycetes</taxon>
        <taxon>Micrococcales</taxon>
        <taxon>Microbacteriaceae</taxon>
        <taxon>Cryobacterium</taxon>
    </lineage>
</organism>
<protein>
    <recommendedName>
        <fullName evidence="2">Uridine phosphorylase</fullName>
        <ecNumber evidence="1">2.4.2.3</ecNumber>
    </recommendedName>
</protein>
<evidence type="ECO:0000259" key="4">
    <source>
        <dbReference type="Pfam" id="PF01048"/>
    </source>
</evidence>
<evidence type="ECO:0000256" key="3">
    <source>
        <dbReference type="ARBA" id="ARBA00048447"/>
    </source>
</evidence>
<dbReference type="SUPFAM" id="SSF53167">
    <property type="entry name" value="Purine and uridine phosphorylases"/>
    <property type="match status" value="1"/>
</dbReference>
<feature type="domain" description="Nucleoside phosphorylase" evidence="4">
    <location>
        <begin position="20"/>
        <end position="208"/>
    </location>
</feature>
<evidence type="ECO:0000256" key="2">
    <source>
        <dbReference type="ARBA" id="ARBA00021980"/>
    </source>
</evidence>
<dbReference type="CDD" id="cd17767">
    <property type="entry name" value="UP_EcUdp-like"/>
    <property type="match status" value="1"/>
</dbReference>
<proteinExistence type="predicted"/>
<reference evidence="5 6" key="1">
    <citation type="submission" date="2018-01" db="EMBL/GenBank/DDBJ databases">
        <title>Cryobacterium sp. nov., from glaciers in China.</title>
        <authorList>
            <person name="Liu Q."/>
            <person name="Xin Y.-H."/>
        </authorList>
    </citation>
    <scope>NUCLEOTIDE SEQUENCE [LARGE SCALE GENOMIC DNA]</scope>
    <source>
        <strain evidence="5 6">TMB1-8</strain>
    </source>
</reference>
<dbReference type="GO" id="GO:0004850">
    <property type="term" value="F:uridine phosphorylase activity"/>
    <property type="evidence" value="ECO:0007669"/>
    <property type="project" value="UniProtKB-EC"/>
</dbReference>
<dbReference type="GO" id="GO:0005829">
    <property type="term" value="C:cytosol"/>
    <property type="evidence" value="ECO:0007669"/>
    <property type="project" value="TreeGrafter"/>
</dbReference>
<accession>A0A2S3ZP74</accession>
<dbReference type="InterPro" id="IPR035994">
    <property type="entry name" value="Nucleoside_phosphorylase_sf"/>
</dbReference>
<dbReference type="InterPro" id="IPR000845">
    <property type="entry name" value="Nucleoside_phosphorylase_d"/>
</dbReference>
<evidence type="ECO:0000313" key="6">
    <source>
        <dbReference type="Proteomes" id="UP000237104"/>
    </source>
</evidence>
<name>A0A2S3ZP74_9MICO</name>
<dbReference type="AlphaFoldDB" id="A0A2S3ZP74"/>
<evidence type="ECO:0000313" key="5">
    <source>
        <dbReference type="EMBL" id="POH71026.1"/>
    </source>
</evidence>